<feature type="region of interest" description="Disordered" evidence="1">
    <location>
        <begin position="149"/>
        <end position="171"/>
    </location>
</feature>
<dbReference type="SUPFAM" id="SSF82607">
    <property type="entry name" value="YbaB-like"/>
    <property type="match status" value="1"/>
</dbReference>
<evidence type="ECO:0000313" key="3">
    <source>
        <dbReference type="Proteomes" id="UP000238356"/>
    </source>
</evidence>
<dbReference type="AlphaFoldDB" id="A0A2S6A7A7"/>
<keyword evidence="3" id="KW-1185">Reference proteome</keyword>
<dbReference type="RefSeq" id="WP_051755293.1">
    <property type="nucleotide sequence ID" value="NZ_JADLQW010000001.1"/>
</dbReference>
<dbReference type="Proteomes" id="UP000238356">
    <property type="component" value="Unassembled WGS sequence"/>
</dbReference>
<dbReference type="InterPro" id="IPR036894">
    <property type="entry name" value="YbaB-like_sf"/>
</dbReference>
<sequence length="171" mass="18728">MLLLLLRASTVEVAVVNERLHADMMTVLEGLDEQLRGIAEIQLRRSRLTATANTCEQRIQVTVNADGLLIDTKFADDIADLTYDEIAAGMTAAVQQAAAEVLRLGAELMQPLRERKLQLPKLSEFVEGAPDLGQMMPTAPPAPTRIEDYRDVPPAHPVDGSAHRSMVSDED</sequence>
<dbReference type="GeneID" id="66718970"/>
<organism evidence="2 3">
    <name type="scientific">Nocardia nova</name>
    <dbReference type="NCBI Taxonomy" id="37330"/>
    <lineage>
        <taxon>Bacteria</taxon>
        <taxon>Bacillati</taxon>
        <taxon>Actinomycetota</taxon>
        <taxon>Actinomycetes</taxon>
        <taxon>Mycobacteriales</taxon>
        <taxon>Nocardiaceae</taxon>
        <taxon>Nocardia</taxon>
    </lineage>
</organism>
<evidence type="ECO:0000313" key="2">
    <source>
        <dbReference type="EMBL" id="PPJ28551.1"/>
    </source>
</evidence>
<gene>
    <name evidence="2" type="ORF">C5F51_13305</name>
</gene>
<evidence type="ECO:0008006" key="4">
    <source>
        <dbReference type="Google" id="ProtNLM"/>
    </source>
</evidence>
<dbReference type="Gene3D" id="3.30.1310.10">
    <property type="entry name" value="Nucleoid-associated protein YbaB-like domain"/>
    <property type="match status" value="1"/>
</dbReference>
<dbReference type="EMBL" id="PSZD01000007">
    <property type="protein sequence ID" value="PPJ28551.1"/>
    <property type="molecule type" value="Genomic_DNA"/>
</dbReference>
<reference evidence="2 3" key="1">
    <citation type="submission" date="2018-02" db="EMBL/GenBank/DDBJ databases">
        <title>8 Nocardia nova and 1 Nocardia cyriacigeorgica strain used for evolution to TMP-SMX.</title>
        <authorList>
            <person name="Mehta H."/>
            <person name="Weng J."/>
            <person name="Shamoo Y."/>
        </authorList>
    </citation>
    <scope>NUCLEOTIDE SEQUENCE [LARGE SCALE GENOMIC DNA]</scope>
    <source>
        <strain evidence="2 3">BAA2227</strain>
    </source>
</reference>
<evidence type="ECO:0000256" key="1">
    <source>
        <dbReference type="SAM" id="MobiDB-lite"/>
    </source>
</evidence>
<accession>A0A2S6A7A7</accession>
<proteinExistence type="predicted"/>
<protein>
    <recommendedName>
        <fullName evidence="4">YbaB/EbfC family DNA-binding protein</fullName>
    </recommendedName>
</protein>
<name>A0A2S6A7A7_9NOCA</name>
<comment type="caution">
    <text evidence="2">The sequence shown here is derived from an EMBL/GenBank/DDBJ whole genome shotgun (WGS) entry which is preliminary data.</text>
</comment>